<dbReference type="PROSITE" id="PS52050">
    <property type="entry name" value="WYL"/>
    <property type="match status" value="1"/>
</dbReference>
<proteinExistence type="predicted"/>
<dbReference type="EMBL" id="JAJEQR010000082">
    <property type="protein sequence ID" value="MCC2232641.1"/>
    <property type="molecule type" value="Genomic_DNA"/>
</dbReference>
<evidence type="ECO:0000313" key="1">
    <source>
        <dbReference type="EMBL" id="MCC2232641.1"/>
    </source>
</evidence>
<dbReference type="Proteomes" id="UP001198182">
    <property type="component" value="Unassembled WGS sequence"/>
</dbReference>
<dbReference type="AlphaFoldDB" id="A0AAE3ECM7"/>
<gene>
    <name evidence="1" type="ORF">LKD81_16865</name>
</gene>
<comment type="caution">
    <text evidence="1">The sequence shown here is derived from an EMBL/GenBank/DDBJ whole genome shotgun (WGS) entry which is preliminary data.</text>
</comment>
<reference evidence="1" key="1">
    <citation type="submission" date="2021-10" db="EMBL/GenBank/DDBJ databases">
        <title>Anaerobic single-cell dispensing facilitates the cultivation of human gut bacteria.</title>
        <authorList>
            <person name="Afrizal A."/>
        </authorList>
    </citation>
    <scope>NUCLEOTIDE SEQUENCE</scope>
    <source>
        <strain evidence="1">CLA-AA-H215</strain>
    </source>
</reference>
<protein>
    <submittedName>
        <fullName evidence="1">WYL domain-containing protein</fullName>
    </submittedName>
</protein>
<evidence type="ECO:0000313" key="2">
    <source>
        <dbReference type="Proteomes" id="UP001198182"/>
    </source>
</evidence>
<name>A0AAE3ECM7_9FIRM</name>
<accession>A0AAE3ECM7</accession>
<sequence>MAYKELIKDFNRIRSYMREFYVYGLKSREEYTEKSARSYDDERRRMESWLGDYMRFEQNAGRKTAALSVDSRVTRRNPLYKAWKTKSFTDGDITLHFAIFDVLCTPEIKKTLAELVQEIDILLVSRMTFDESTLRKKLKEYAGEGIIRMEKDGRRTLYRRSPDVEIAPLADAIDFFSEVALCGVIGSFLQDREPPHENLFSFKHHYITQAMDSDVMATLFTAIRGHRYITIENLGKYFDTVQIIQLVPLRIYISTQNGRQNLLAFHEKANRLNSYRLDYISSVRIEDEICGKFESLRKVLDRAESHMWGVNSGWNVKHTEHVEFEIRIQKEESFIVRRLEREKRCGHVEKLDDSHYRYTADVFDTREMVPWIRTFICRLTRLNFSNRTVENELKADIQEMYRMYGIDGGDGHDFQ</sequence>
<organism evidence="1 2">
    <name type="scientific">Hominifimenecus microfluidus</name>
    <dbReference type="NCBI Taxonomy" id="2885348"/>
    <lineage>
        <taxon>Bacteria</taxon>
        <taxon>Bacillati</taxon>
        <taxon>Bacillota</taxon>
        <taxon>Clostridia</taxon>
        <taxon>Lachnospirales</taxon>
        <taxon>Lachnospiraceae</taxon>
        <taxon>Hominifimenecus</taxon>
    </lineage>
</organism>
<dbReference type="RefSeq" id="WP_308455038.1">
    <property type="nucleotide sequence ID" value="NZ_JAJEQR010000082.1"/>
</dbReference>
<keyword evidence="2" id="KW-1185">Reference proteome</keyword>